<dbReference type="AlphaFoldDB" id="A0A0F9JEF6"/>
<organism evidence="1">
    <name type="scientific">marine sediment metagenome</name>
    <dbReference type="NCBI Taxonomy" id="412755"/>
    <lineage>
        <taxon>unclassified sequences</taxon>
        <taxon>metagenomes</taxon>
        <taxon>ecological metagenomes</taxon>
    </lineage>
</organism>
<evidence type="ECO:0000313" key="1">
    <source>
        <dbReference type="EMBL" id="KKM04241.1"/>
    </source>
</evidence>
<reference evidence="1" key="1">
    <citation type="journal article" date="2015" name="Nature">
        <title>Complex archaea that bridge the gap between prokaryotes and eukaryotes.</title>
        <authorList>
            <person name="Spang A."/>
            <person name="Saw J.H."/>
            <person name="Jorgensen S.L."/>
            <person name="Zaremba-Niedzwiedzka K."/>
            <person name="Martijn J."/>
            <person name="Lind A.E."/>
            <person name="van Eijk R."/>
            <person name="Schleper C."/>
            <person name="Guy L."/>
            <person name="Ettema T.J."/>
        </authorList>
    </citation>
    <scope>NUCLEOTIDE SEQUENCE</scope>
</reference>
<sequence>MTAPVVEGTNTSGADNVAYTTHTINLQGVVSGHLGLIDWANFHSANSPGTLGTGSWTILVDSGGHSTASTFHTRVMYKQLDGTEGASDDFTTANECGFAAGFYRVSGAKDPATQAPYFGTFLEEDTATPNPPSLTPGGGSDDYLYVACGGCRRHIYDGWPTGYGEGNLGIGHTGGLAGTGMGMAGKRTTASTSDDPGTMSMVADNQTWVNTIAVPPSAGLGGNLGLLTETNLAQAFGKAKAKAIGLVSESELAQTLGKAKALAIGILTEADLAQAFGRAKAKIVGLISETDQVFVISTGGLSANLGLQLEADLAQPLSKAKAKALGLNTETDLAQSLAAQKSDVLGLPLEVDSVFVMSAAKAKALGLVSETDVPLAMSTGALIVVTNLV</sequence>
<gene>
    <name evidence="1" type="ORF">LCGC14_1766200</name>
</gene>
<dbReference type="EMBL" id="LAZR01016499">
    <property type="protein sequence ID" value="KKM04241.1"/>
    <property type="molecule type" value="Genomic_DNA"/>
</dbReference>
<name>A0A0F9JEF6_9ZZZZ</name>
<accession>A0A0F9JEF6</accession>
<feature type="non-terminal residue" evidence="1">
    <location>
        <position position="389"/>
    </location>
</feature>
<proteinExistence type="predicted"/>
<comment type="caution">
    <text evidence="1">The sequence shown here is derived from an EMBL/GenBank/DDBJ whole genome shotgun (WGS) entry which is preliminary data.</text>
</comment>
<protein>
    <submittedName>
        <fullName evidence="1">Uncharacterized protein</fullName>
    </submittedName>
</protein>